<keyword evidence="1" id="KW-0812">Transmembrane</keyword>
<organism evidence="2 3">
    <name type="scientific">Ancylostoma caninum</name>
    <name type="common">Dog hookworm</name>
    <dbReference type="NCBI Taxonomy" id="29170"/>
    <lineage>
        <taxon>Eukaryota</taxon>
        <taxon>Metazoa</taxon>
        <taxon>Ecdysozoa</taxon>
        <taxon>Nematoda</taxon>
        <taxon>Chromadorea</taxon>
        <taxon>Rhabditida</taxon>
        <taxon>Rhabditina</taxon>
        <taxon>Rhabditomorpha</taxon>
        <taxon>Strongyloidea</taxon>
        <taxon>Ancylostomatidae</taxon>
        <taxon>Ancylostomatinae</taxon>
        <taxon>Ancylostoma</taxon>
    </lineage>
</organism>
<feature type="transmembrane region" description="Helical" evidence="1">
    <location>
        <begin position="51"/>
        <end position="73"/>
    </location>
</feature>
<feature type="transmembrane region" description="Helical" evidence="1">
    <location>
        <begin position="79"/>
        <end position="98"/>
    </location>
</feature>
<evidence type="ECO:0000313" key="2">
    <source>
        <dbReference type="EMBL" id="RCN25374.1"/>
    </source>
</evidence>
<evidence type="ECO:0000313" key="3">
    <source>
        <dbReference type="Proteomes" id="UP000252519"/>
    </source>
</evidence>
<dbReference type="AlphaFoldDB" id="A0A368EZX9"/>
<keyword evidence="1" id="KW-0472">Membrane</keyword>
<sequence>MLKFGGNGQFLYCFGFVEDDCGHLEESGVGEAAKFRSVCGNFCDVSRFSSFVVVLIISQYCIASGFFVVLRWWVFYDLITVSFVCGTSCGVPLVPICFRYHLPAATVDVEQRR</sequence>
<comment type="caution">
    <text evidence="2">The sequence shown here is derived from an EMBL/GenBank/DDBJ whole genome shotgun (WGS) entry which is preliminary data.</text>
</comment>
<dbReference type="Proteomes" id="UP000252519">
    <property type="component" value="Unassembled WGS sequence"/>
</dbReference>
<gene>
    <name evidence="2" type="ORF">ANCCAN_28915</name>
</gene>
<reference evidence="2 3" key="1">
    <citation type="submission" date="2014-10" db="EMBL/GenBank/DDBJ databases">
        <title>Draft genome of the hookworm Ancylostoma caninum.</title>
        <authorList>
            <person name="Mitreva M."/>
        </authorList>
    </citation>
    <scope>NUCLEOTIDE SEQUENCE [LARGE SCALE GENOMIC DNA]</scope>
    <source>
        <strain evidence="2 3">Baltimore</strain>
    </source>
</reference>
<evidence type="ECO:0000256" key="1">
    <source>
        <dbReference type="SAM" id="Phobius"/>
    </source>
</evidence>
<accession>A0A368EZX9</accession>
<proteinExistence type="predicted"/>
<keyword evidence="1" id="KW-1133">Transmembrane helix</keyword>
<evidence type="ECO:0008006" key="4">
    <source>
        <dbReference type="Google" id="ProtNLM"/>
    </source>
</evidence>
<protein>
    <recommendedName>
        <fullName evidence="4">Transmembrane protein</fullName>
    </recommendedName>
</protein>
<name>A0A368EZX9_ANCCA</name>
<dbReference type="EMBL" id="JOJR01012263">
    <property type="protein sequence ID" value="RCN25374.1"/>
    <property type="molecule type" value="Genomic_DNA"/>
</dbReference>
<keyword evidence="3" id="KW-1185">Reference proteome</keyword>